<reference evidence="2" key="2">
    <citation type="submission" date="2024-03" db="EMBL/GenBank/DDBJ databases">
        <authorList>
            <person name="Bromfield E.S.P."/>
            <person name="Cloutier S."/>
        </authorList>
    </citation>
    <scope>NUCLEOTIDE SEQUENCE</scope>
    <source>
        <strain evidence="2">5S5</strain>
        <plasmid evidence="2">pBs5S5b</plasmid>
    </source>
</reference>
<evidence type="ECO:0000313" key="3">
    <source>
        <dbReference type="Proteomes" id="UP001432046"/>
    </source>
</evidence>
<keyword evidence="2" id="KW-0614">Plasmid</keyword>
<sequence>MAKAAKKAKKAQPPRKDGRSGALYYMKPEYIAAVRDAASANDQKAWQFVEQAVIKALKDQDAWHFVERAIKAQKPKKA</sequence>
<evidence type="ECO:0008006" key="4">
    <source>
        <dbReference type="Google" id="ProtNLM"/>
    </source>
</evidence>
<reference evidence="2" key="1">
    <citation type="journal article" date="2021" name="Int. J. Syst. Evol. Microbiol.">
        <title>Bradyrhizobium septentrionale sp. nov. (sv. septentrionale) and Bradyrhizobium quebecense sp. nov. (sv. septentrionale) associated with legumes native to Canada possess rearranged symbiosis genes and numerous insertion sequences.</title>
        <authorList>
            <person name="Bromfield E.S.P."/>
            <person name="Cloutier S."/>
        </authorList>
    </citation>
    <scope>NUCLEOTIDE SEQUENCE</scope>
    <source>
        <strain evidence="2">5S5</strain>
    </source>
</reference>
<protein>
    <recommendedName>
        <fullName evidence="4">CopG family transcriptional regulator</fullName>
    </recommendedName>
</protein>
<dbReference type="Proteomes" id="UP001432046">
    <property type="component" value="Plasmid pBs5S5b"/>
</dbReference>
<name>A0ABZ2PC72_9BRAD</name>
<keyword evidence="3" id="KW-1185">Reference proteome</keyword>
<accession>A0ABZ2PC72</accession>
<dbReference type="RefSeq" id="WP_338835127.1">
    <property type="nucleotide sequence ID" value="NZ_CP147712.1"/>
</dbReference>
<proteinExistence type="predicted"/>
<geneLocation type="plasmid" evidence="2 3">
    <name>pBs5S5b</name>
</geneLocation>
<gene>
    <name evidence="2" type="ORF">WDK88_44630</name>
</gene>
<dbReference type="EMBL" id="CP147712">
    <property type="protein sequence ID" value="WXC84715.1"/>
    <property type="molecule type" value="Genomic_DNA"/>
</dbReference>
<organism evidence="2 3">
    <name type="scientific">Bradyrhizobium septentrionale</name>
    <dbReference type="NCBI Taxonomy" id="1404411"/>
    <lineage>
        <taxon>Bacteria</taxon>
        <taxon>Pseudomonadati</taxon>
        <taxon>Pseudomonadota</taxon>
        <taxon>Alphaproteobacteria</taxon>
        <taxon>Hyphomicrobiales</taxon>
        <taxon>Nitrobacteraceae</taxon>
        <taxon>Bradyrhizobium</taxon>
    </lineage>
</organism>
<feature type="compositionally biased region" description="Basic residues" evidence="1">
    <location>
        <begin position="1"/>
        <end position="13"/>
    </location>
</feature>
<evidence type="ECO:0000256" key="1">
    <source>
        <dbReference type="SAM" id="MobiDB-lite"/>
    </source>
</evidence>
<evidence type="ECO:0000313" key="2">
    <source>
        <dbReference type="EMBL" id="WXC84715.1"/>
    </source>
</evidence>
<feature type="region of interest" description="Disordered" evidence="1">
    <location>
        <begin position="1"/>
        <end position="20"/>
    </location>
</feature>